<sequence>MMISSGNVVCDKCLSEQEIHKKSESLENVIKRIKLQKEKHGIKITLKLSKGDSQRQDQSSSMPQEISKSYITYPHEGSTRSDVINANSVSNVASPICGESVREKISSDGMIKSESFATSPPNLSECLPSESPLSFYDKSNKSITKIYKKFLTYRRTLSLQDQLKKFKSNTLLLNNRYLVKIYLGKELSNCVTRCLECNEQVIDAFHIKRHHIMMKHYDELFYRFLKTKGNHVCWDFKDSLAKTIKSYFPGSCTTYDNGCVVCGRRFKNINKRRDHIIMEHPIEIAKTNFTMENSDIVVVDVRENALFNAILRHNFQIAFRTISPKIKHKNLFYRYISFLFFPFATLDRKTEKKTNKRKKNQIVRI</sequence>
<proteinExistence type="predicted"/>
<feature type="region of interest" description="Disordered" evidence="1">
    <location>
        <begin position="47"/>
        <end position="66"/>
    </location>
</feature>
<dbReference type="AlphaFoldDB" id="A0A0N4ZKV5"/>
<dbReference type="Proteomes" id="UP000038045">
    <property type="component" value="Unplaced"/>
</dbReference>
<dbReference type="PROSITE" id="PS00028">
    <property type="entry name" value="ZINC_FINGER_C2H2_1"/>
    <property type="match status" value="1"/>
</dbReference>
<feature type="compositionally biased region" description="Polar residues" evidence="1">
    <location>
        <begin position="56"/>
        <end position="66"/>
    </location>
</feature>
<protein>
    <submittedName>
        <fullName evidence="4">C2H2-type domain-containing protein</fullName>
    </submittedName>
</protein>
<organism evidence="3 4">
    <name type="scientific">Parastrongyloides trichosuri</name>
    <name type="common">Possum-specific nematode worm</name>
    <dbReference type="NCBI Taxonomy" id="131310"/>
    <lineage>
        <taxon>Eukaryota</taxon>
        <taxon>Metazoa</taxon>
        <taxon>Ecdysozoa</taxon>
        <taxon>Nematoda</taxon>
        <taxon>Chromadorea</taxon>
        <taxon>Rhabditida</taxon>
        <taxon>Tylenchina</taxon>
        <taxon>Panagrolaimomorpha</taxon>
        <taxon>Strongyloidoidea</taxon>
        <taxon>Strongyloididae</taxon>
        <taxon>Parastrongyloides</taxon>
    </lineage>
</organism>
<dbReference type="InterPro" id="IPR013087">
    <property type="entry name" value="Znf_C2H2_type"/>
</dbReference>
<dbReference type="WBParaSite" id="PTRK_0000873800.1">
    <property type="protein sequence ID" value="PTRK_0000873800.1"/>
    <property type="gene ID" value="PTRK_0000873800"/>
</dbReference>
<keyword evidence="3" id="KW-1185">Reference proteome</keyword>
<evidence type="ECO:0000256" key="1">
    <source>
        <dbReference type="SAM" id="MobiDB-lite"/>
    </source>
</evidence>
<reference evidence="4" key="1">
    <citation type="submission" date="2017-02" db="UniProtKB">
        <authorList>
            <consortium name="WormBaseParasite"/>
        </authorList>
    </citation>
    <scope>IDENTIFICATION</scope>
</reference>
<feature type="domain" description="C2H2-type" evidence="2">
    <location>
        <begin position="259"/>
        <end position="280"/>
    </location>
</feature>
<evidence type="ECO:0000313" key="3">
    <source>
        <dbReference type="Proteomes" id="UP000038045"/>
    </source>
</evidence>
<evidence type="ECO:0000313" key="4">
    <source>
        <dbReference type="WBParaSite" id="PTRK_0000873800.1"/>
    </source>
</evidence>
<name>A0A0N4ZKV5_PARTI</name>
<evidence type="ECO:0000259" key="2">
    <source>
        <dbReference type="PROSITE" id="PS00028"/>
    </source>
</evidence>
<accession>A0A0N4ZKV5</accession>